<dbReference type="Pfam" id="PF00072">
    <property type="entry name" value="Response_reg"/>
    <property type="match status" value="1"/>
</dbReference>
<organism evidence="4 5">
    <name type="scientific">Mucilaginibacter calamicampi</name>
    <dbReference type="NCBI Taxonomy" id="1302352"/>
    <lineage>
        <taxon>Bacteria</taxon>
        <taxon>Pseudomonadati</taxon>
        <taxon>Bacteroidota</taxon>
        <taxon>Sphingobacteriia</taxon>
        <taxon>Sphingobacteriales</taxon>
        <taxon>Sphingobacteriaceae</taxon>
        <taxon>Mucilaginibacter</taxon>
    </lineage>
</organism>
<feature type="domain" description="Response regulatory" evidence="3">
    <location>
        <begin position="5"/>
        <end position="118"/>
    </location>
</feature>
<dbReference type="SUPFAM" id="SSF52172">
    <property type="entry name" value="CheY-like"/>
    <property type="match status" value="1"/>
</dbReference>
<comment type="caution">
    <text evidence="4">The sequence shown here is derived from an EMBL/GenBank/DDBJ whole genome shotgun (WGS) entry which is preliminary data.</text>
</comment>
<dbReference type="Gene3D" id="3.40.50.2300">
    <property type="match status" value="1"/>
</dbReference>
<keyword evidence="1 2" id="KW-0597">Phosphoprotein</keyword>
<dbReference type="SMART" id="SM00448">
    <property type="entry name" value="REC"/>
    <property type="match status" value="1"/>
</dbReference>
<dbReference type="RefSeq" id="WP_377102200.1">
    <property type="nucleotide sequence ID" value="NZ_JBHTHU010000021.1"/>
</dbReference>
<feature type="modified residue" description="4-aspartylphosphate" evidence="2">
    <location>
        <position position="53"/>
    </location>
</feature>
<evidence type="ECO:0000259" key="3">
    <source>
        <dbReference type="PROSITE" id="PS50110"/>
    </source>
</evidence>
<dbReference type="PANTHER" id="PTHR44591:SF3">
    <property type="entry name" value="RESPONSE REGULATORY DOMAIN-CONTAINING PROTEIN"/>
    <property type="match status" value="1"/>
</dbReference>
<dbReference type="InterPro" id="IPR001789">
    <property type="entry name" value="Sig_transdc_resp-reg_receiver"/>
</dbReference>
<evidence type="ECO:0000256" key="2">
    <source>
        <dbReference type="PROSITE-ProRule" id="PRU00169"/>
    </source>
</evidence>
<proteinExistence type="predicted"/>
<dbReference type="InterPro" id="IPR011006">
    <property type="entry name" value="CheY-like_superfamily"/>
</dbReference>
<dbReference type="EMBL" id="JBHTHU010000021">
    <property type="protein sequence ID" value="MFD0751891.1"/>
    <property type="molecule type" value="Genomic_DNA"/>
</dbReference>
<gene>
    <name evidence="4" type="ORF">ACFQZS_17185</name>
</gene>
<dbReference type="PROSITE" id="PS50110">
    <property type="entry name" value="RESPONSE_REGULATORY"/>
    <property type="match status" value="1"/>
</dbReference>
<name>A0ABW2Z562_9SPHI</name>
<evidence type="ECO:0000256" key="1">
    <source>
        <dbReference type="ARBA" id="ARBA00022553"/>
    </source>
</evidence>
<reference evidence="5" key="1">
    <citation type="journal article" date="2019" name="Int. J. Syst. Evol. Microbiol.">
        <title>The Global Catalogue of Microorganisms (GCM) 10K type strain sequencing project: providing services to taxonomists for standard genome sequencing and annotation.</title>
        <authorList>
            <consortium name="The Broad Institute Genomics Platform"/>
            <consortium name="The Broad Institute Genome Sequencing Center for Infectious Disease"/>
            <person name="Wu L."/>
            <person name="Ma J."/>
        </authorList>
    </citation>
    <scope>NUCLEOTIDE SEQUENCE [LARGE SCALE GENOMIC DNA]</scope>
    <source>
        <strain evidence="5">CCUG 63418</strain>
    </source>
</reference>
<protein>
    <submittedName>
        <fullName evidence="4">PleD family two-component system response regulator</fullName>
    </submittedName>
</protein>
<evidence type="ECO:0000313" key="4">
    <source>
        <dbReference type="EMBL" id="MFD0751891.1"/>
    </source>
</evidence>
<dbReference type="PANTHER" id="PTHR44591">
    <property type="entry name" value="STRESS RESPONSE REGULATOR PROTEIN 1"/>
    <property type="match status" value="1"/>
</dbReference>
<dbReference type="InterPro" id="IPR050595">
    <property type="entry name" value="Bact_response_regulator"/>
</dbReference>
<sequence length="120" mass="13363">MKKGTILLIDDDPDILSGITIILQEAGYVVRQGHDVTAVFEIEKDPPDLLLIDNWLEGKTGRDICYQLKTGPKTQHIPVILISATRNLAETAASCLADDYIDKPFEIEELLSKVELIMNN</sequence>
<evidence type="ECO:0000313" key="5">
    <source>
        <dbReference type="Proteomes" id="UP001596958"/>
    </source>
</evidence>
<dbReference type="Proteomes" id="UP001596958">
    <property type="component" value="Unassembled WGS sequence"/>
</dbReference>
<accession>A0ABW2Z562</accession>
<keyword evidence="5" id="KW-1185">Reference proteome</keyword>